<keyword evidence="5" id="KW-1185">Reference proteome</keyword>
<dbReference type="InterPro" id="IPR013149">
    <property type="entry name" value="ADH-like_C"/>
</dbReference>
<dbReference type="EMBL" id="CP002209">
    <property type="protein sequence ID" value="ADN75725.1"/>
    <property type="molecule type" value="Genomic_DNA"/>
</dbReference>
<dbReference type="GO" id="GO:0016651">
    <property type="term" value="F:oxidoreductase activity, acting on NAD(P)H"/>
    <property type="evidence" value="ECO:0007669"/>
    <property type="project" value="TreeGrafter"/>
</dbReference>
<dbReference type="PANTHER" id="PTHR48106">
    <property type="entry name" value="QUINONE OXIDOREDUCTASE PIG3-RELATED"/>
    <property type="match status" value="1"/>
</dbReference>
<dbReference type="OrthoDB" id="9785812at2"/>
<dbReference type="HOGENOM" id="CLU_026673_3_3_6"/>
<name>E1SPA0_FERBD</name>
<evidence type="ECO:0000256" key="1">
    <source>
        <dbReference type="ARBA" id="ARBA00022857"/>
    </source>
</evidence>
<dbReference type="InterPro" id="IPR013154">
    <property type="entry name" value="ADH-like_N"/>
</dbReference>
<evidence type="ECO:0000313" key="5">
    <source>
        <dbReference type="Proteomes" id="UP000006683"/>
    </source>
</evidence>
<accession>E1SPA0</accession>
<dbReference type="InterPro" id="IPR011032">
    <property type="entry name" value="GroES-like_sf"/>
</dbReference>
<dbReference type="Proteomes" id="UP000006683">
    <property type="component" value="Chromosome"/>
</dbReference>
<gene>
    <name evidence="4" type="ordered locus">Fbal_1521</name>
</gene>
<keyword evidence="1" id="KW-0521">NADP</keyword>
<keyword evidence="2" id="KW-0560">Oxidoreductase</keyword>
<organism evidence="4 5">
    <name type="scientific">Ferrimonas balearica (strain DSM 9799 / CCM 4581 / KCTC 23876 / PAT)</name>
    <dbReference type="NCBI Taxonomy" id="550540"/>
    <lineage>
        <taxon>Bacteria</taxon>
        <taxon>Pseudomonadati</taxon>
        <taxon>Pseudomonadota</taxon>
        <taxon>Gammaproteobacteria</taxon>
        <taxon>Alteromonadales</taxon>
        <taxon>Ferrimonadaceae</taxon>
        <taxon>Ferrimonas</taxon>
    </lineage>
</organism>
<evidence type="ECO:0000313" key="4">
    <source>
        <dbReference type="EMBL" id="ADN75725.1"/>
    </source>
</evidence>
<reference evidence="4 5" key="1">
    <citation type="journal article" date="2010" name="Stand. Genomic Sci.">
        <title>Complete genome sequence of Ferrimonas balearica type strain (PAT).</title>
        <authorList>
            <person name="Nolan M."/>
            <person name="Sikorski J."/>
            <person name="Davenport K."/>
            <person name="Lucas S."/>
            <person name="Glavina Del Rio T."/>
            <person name="Tice H."/>
            <person name="Cheng J."/>
            <person name="Goodwin L."/>
            <person name="Pitluck S."/>
            <person name="Liolios K."/>
            <person name="Ivanova N."/>
            <person name="Mavromatis K."/>
            <person name="Ovchinnikova G."/>
            <person name="Pati A."/>
            <person name="Chen A."/>
            <person name="Palaniappan K."/>
            <person name="Land M."/>
            <person name="Hauser L."/>
            <person name="Chang Y."/>
            <person name="Jeffries C."/>
            <person name="Tapia R."/>
            <person name="Brettin T."/>
            <person name="Detter J."/>
            <person name="Han C."/>
            <person name="Yasawong M."/>
            <person name="Rohde M."/>
            <person name="Tindall B."/>
            <person name="Goker M."/>
            <person name="Woyke T."/>
            <person name="Bristow J."/>
            <person name="Eisen J."/>
            <person name="Markowitz V."/>
            <person name="Hugenholtz P."/>
            <person name="Kyrpides N."/>
            <person name="Klenk H."/>
            <person name="Lapidus A."/>
        </authorList>
    </citation>
    <scope>NUCLEOTIDE SEQUENCE [LARGE SCALE GENOMIC DNA]</scope>
    <source>
        <strain evidence="5">DSM 9799 / CCM 4581 / KCTC 23876 / PAT</strain>
    </source>
</reference>
<dbReference type="SUPFAM" id="SSF50129">
    <property type="entry name" value="GroES-like"/>
    <property type="match status" value="1"/>
</dbReference>
<feature type="domain" description="Enoyl reductase (ER)" evidence="3">
    <location>
        <begin position="9"/>
        <end position="324"/>
    </location>
</feature>
<dbReference type="GO" id="GO:0070402">
    <property type="term" value="F:NADPH binding"/>
    <property type="evidence" value="ECO:0007669"/>
    <property type="project" value="TreeGrafter"/>
</dbReference>
<dbReference type="STRING" id="550540.Fbal_1521"/>
<dbReference type="Pfam" id="PF08240">
    <property type="entry name" value="ADH_N"/>
    <property type="match status" value="1"/>
</dbReference>
<dbReference type="eggNOG" id="COG0604">
    <property type="taxonomic scope" value="Bacteria"/>
</dbReference>
<dbReference type="SUPFAM" id="SSF51735">
    <property type="entry name" value="NAD(P)-binding Rossmann-fold domains"/>
    <property type="match status" value="1"/>
</dbReference>
<sequence length="327" mass="34540">MRAVTYHPDRDQFVLSHQPMPAPGPGEVLVRVEACGLNPVDAKIHLWHGQAPGMSRDWVPGLDVAGEIVGLGEGVETWKLGDRVLYHGDMFRPHGGFAEYAVHAAGTLLRHPAVSPAVAAATPCAGWTAWRALIDRLKISAHDSLFVAGGAGGVGSFALQIARDFGVATRIATCSAANTEFVHQVGATHVLDYQRDNVLAEVQAITGGQGVSKALDAVGGDNDILAASALGYEGQMVELVRTVRPESYPQAFMLGLGFHQLSLGSGHRNGARGQRELVAAGEAFSARLEAGAITVPQLTPLSLDLVPEALMAMREQRTVGKLVLVND</sequence>
<evidence type="ECO:0000256" key="2">
    <source>
        <dbReference type="ARBA" id="ARBA00023002"/>
    </source>
</evidence>
<dbReference type="KEGG" id="fbl:Fbal_1521"/>
<dbReference type="RefSeq" id="WP_013345031.1">
    <property type="nucleotide sequence ID" value="NC_014541.1"/>
</dbReference>
<dbReference type="AlphaFoldDB" id="E1SPA0"/>
<dbReference type="Gene3D" id="3.40.50.720">
    <property type="entry name" value="NAD(P)-binding Rossmann-like Domain"/>
    <property type="match status" value="1"/>
</dbReference>
<proteinExistence type="predicted"/>
<dbReference type="SMART" id="SM00829">
    <property type="entry name" value="PKS_ER"/>
    <property type="match status" value="1"/>
</dbReference>
<protein>
    <submittedName>
        <fullName evidence="4">Alcohol dehydrogenase zinc-binding domain protein</fullName>
    </submittedName>
</protein>
<dbReference type="Gene3D" id="3.90.180.10">
    <property type="entry name" value="Medium-chain alcohol dehydrogenases, catalytic domain"/>
    <property type="match status" value="1"/>
</dbReference>
<dbReference type="Pfam" id="PF00107">
    <property type="entry name" value="ADH_zinc_N"/>
    <property type="match status" value="1"/>
</dbReference>
<dbReference type="InterPro" id="IPR020843">
    <property type="entry name" value="ER"/>
</dbReference>
<dbReference type="GeneID" id="67181737"/>
<evidence type="ECO:0000259" key="3">
    <source>
        <dbReference type="SMART" id="SM00829"/>
    </source>
</evidence>
<dbReference type="InterPro" id="IPR036291">
    <property type="entry name" value="NAD(P)-bd_dom_sf"/>
</dbReference>